<evidence type="ECO:0000259" key="1">
    <source>
        <dbReference type="Pfam" id="PF06743"/>
    </source>
</evidence>
<dbReference type="Proteomes" id="UP000299084">
    <property type="component" value="Unassembled WGS sequence"/>
</dbReference>
<gene>
    <name evidence="2" type="ORF">Cadr_000007163</name>
</gene>
<dbReference type="GO" id="GO:0016301">
    <property type="term" value="F:kinase activity"/>
    <property type="evidence" value="ECO:0007669"/>
    <property type="project" value="UniProtKB-KW"/>
</dbReference>
<keyword evidence="2" id="KW-0418">Kinase</keyword>
<keyword evidence="3" id="KW-1185">Reference proteome</keyword>
<accession>A0A5N4E4Z7</accession>
<dbReference type="InterPro" id="IPR010622">
    <property type="entry name" value="FAST_Leu-rich"/>
</dbReference>
<evidence type="ECO:0000313" key="3">
    <source>
        <dbReference type="Proteomes" id="UP000299084"/>
    </source>
</evidence>
<dbReference type="GO" id="GO:0044528">
    <property type="term" value="P:regulation of mitochondrial mRNA stability"/>
    <property type="evidence" value="ECO:0007669"/>
    <property type="project" value="InterPro"/>
</dbReference>
<protein>
    <submittedName>
        <fullName evidence="2">FAST kinase domain-containing protein 2</fullName>
    </submittedName>
</protein>
<keyword evidence="2" id="KW-0808">Transferase</keyword>
<comment type="caution">
    <text evidence="2">The sequence shown here is derived from an EMBL/GenBank/DDBJ whole genome shotgun (WGS) entry which is preliminary data.</text>
</comment>
<evidence type="ECO:0000313" key="2">
    <source>
        <dbReference type="EMBL" id="KAB1278538.1"/>
    </source>
</evidence>
<dbReference type="AlphaFoldDB" id="A0A5N4E4Z7"/>
<sequence length="86" mass="9515">MREDWRADFPGFPCRFLDVMTNALTGSLHHISSENLLNAVCSFCLMNHFPLAPVNQLLQKDIINELLTSGINVGTVVEDSGLELAI</sequence>
<dbReference type="Pfam" id="PF06743">
    <property type="entry name" value="FAST_1"/>
    <property type="match status" value="1"/>
</dbReference>
<feature type="domain" description="FAST kinase leucine-rich" evidence="1">
    <location>
        <begin position="16"/>
        <end position="67"/>
    </location>
</feature>
<organism evidence="2 3">
    <name type="scientific">Camelus dromedarius</name>
    <name type="common">Dromedary</name>
    <name type="synonym">Arabian camel</name>
    <dbReference type="NCBI Taxonomy" id="9838"/>
    <lineage>
        <taxon>Eukaryota</taxon>
        <taxon>Metazoa</taxon>
        <taxon>Chordata</taxon>
        <taxon>Craniata</taxon>
        <taxon>Vertebrata</taxon>
        <taxon>Euteleostomi</taxon>
        <taxon>Mammalia</taxon>
        <taxon>Eutheria</taxon>
        <taxon>Laurasiatheria</taxon>
        <taxon>Artiodactyla</taxon>
        <taxon>Tylopoda</taxon>
        <taxon>Camelidae</taxon>
        <taxon>Camelus</taxon>
    </lineage>
</organism>
<reference evidence="2 3" key="1">
    <citation type="journal article" date="2019" name="Mol. Ecol. Resour.">
        <title>Improving Illumina assemblies with Hi-C and long reads: an example with the North African dromedary.</title>
        <authorList>
            <person name="Elbers J.P."/>
            <person name="Rogers M.F."/>
            <person name="Perelman P.L."/>
            <person name="Proskuryakova A.A."/>
            <person name="Serdyukova N.A."/>
            <person name="Johnson W.E."/>
            <person name="Horin P."/>
            <person name="Corander J."/>
            <person name="Murphy D."/>
            <person name="Burger P.A."/>
        </authorList>
    </citation>
    <scope>NUCLEOTIDE SEQUENCE [LARGE SCALE GENOMIC DNA]</scope>
    <source>
        <strain evidence="2">Drom800</strain>
        <tissue evidence="2">Blood</tissue>
    </source>
</reference>
<dbReference type="EMBL" id="JWIN03000005">
    <property type="protein sequence ID" value="KAB1278538.1"/>
    <property type="molecule type" value="Genomic_DNA"/>
</dbReference>
<proteinExistence type="predicted"/>
<name>A0A5N4E4Z7_CAMDR</name>